<evidence type="ECO:0000259" key="1">
    <source>
        <dbReference type="Pfam" id="PF08241"/>
    </source>
</evidence>
<protein>
    <recommendedName>
        <fullName evidence="1">Methyltransferase type 11 domain-containing protein</fullName>
    </recommendedName>
</protein>
<dbReference type="AlphaFoldDB" id="A0A1F4WKW8"/>
<feature type="domain" description="Methyltransferase type 11" evidence="1">
    <location>
        <begin position="2"/>
        <end position="99"/>
    </location>
</feature>
<name>A0A1F4WKW8_UNCKA</name>
<gene>
    <name evidence="2" type="ORF">A2415_03570</name>
</gene>
<dbReference type="InterPro" id="IPR013216">
    <property type="entry name" value="Methyltransf_11"/>
</dbReference>
<dbReference type="PANTHER" id="PTHR43861">
    <property type="entry name" value="TRANS-ACONITATE 2-METHYLTRANSFERASE-RELATED"/>
    <property type="match status" value="1"/>
</dbReference>
<evidence type="ECO:0000313" key="2">
    <source>
        <dbReference type="EMBL" id="OGC69998.1"/>
    </source>
</evidence>
<dbReference type="CDD" id="cd02440">
    <property type="entry name" value="AdoMet_MTases"/>
    <property type="match status" value="1"/>
</dbReference>
<dbReference type="GO" id="GO:0008757">
    <property type="term" value="F:S-adenosylmethionine-dependent methyltransferase activity"/>
    <property type="evidence" value="ECO:0007669"/>
    <property type="project" value="InterPro"/>
</dbReference>
<dbReference type="EMBL" id="MEWA01000013">
    <property type="protein sequence ID" value="OGC69998.1"/>
    <property type="molecule type" value="Genomic_DNA"/>
</dbReference>
<dbReference type="Pfam" id="PF08241">
    <property type="entry name" value="Methyltransf_11"/>
    <property type="match status" value="1"/>
</dbReference>
<reference evidence="2 3" key="1">
    <citation type="journal article" date="2016" name="Nat. Commun.">
        <title>Thousands of microbial genomes shed light on interconnected biogeochemical processes in an aquifer system.</title>
        <authorList>
            <person name="Anantharaman K."/>
            <person name="Brown C.T."/>
            <person name="Hug L.A."/>
            <person name="Sharon I."/>
            <person name="Castelle C.J."/>
            <person name="Probst A.J."/>
            <person name="Thomas B.C."/>
            <person name="Singh A."/>
            <person name="Wilkins M.J."/>
            <person name="Karaoz U."/>
            <person name="Brodie E.L."/>
            <person name="Williams K.H."/>
            <person name="Hubbard S.S."/>
            <person name="Banfield J.F."/>
        </authorList>
    </citation>
    <scope>NUCLEOTIDE SEQUENCE [LARGE SCALE GENOMIC DNA]</scope>
</reference>
<sequence length="212" mass="24828">MEVGCGYGRLLEYYAHRGKKVVLTDPCVKMLAEAKKRNWARETNNVIFVQSKVENLSKRFRRNQFDMIIMVRVTHHLENLDEVFEIFEKLLKPGGYLILEFANKLHSKALLKNILVGNFTFPLEIFPTDKRSQKSKKDKTLPFFNYHPDKIVDLLHDYKFDVVDKRSVSNVRSTWVKKHFPLSFLLEFEKSTQKLLSSVNFGPSVFLLAKKT</sequence>
<evidence type="ECO:0000313" key="3">
    <source>
        <dbReference type="Proteomes" id="UP000179113"/>
    </source>
</evidence>
<organism evidence="2 3">
    <name type="scientific">candidate division WWE3 bacterium RIFOXYC1_FULL_39_7</name>
    <dbReference type="NCBI Taxonomy" id="1802643"/>
    <lineage>
        <taxon>Bacteria</taxon>
        <taxon>Katanobacteria</taxon>
    </lineage>
</organism>
<dbReference type="InterPro" id="IPR029063">
    <property type="entry name" value="SAM-dependent_MTases_sf"/>
</dbReference>
<dbReference type="Proteomes" id="UP000179113">
    <property type="component" value="Unassembled WGS sequence"/>
</dbReference>
<comment type="caution">
    <text evidence="2">The sequence shown here is derived from an EMBL/GenBank/DDBJ whole genome shotgun (WGS) entry which is preliminary data.</text>
</comment>
<dbReference type="SUPFAM" id="SSF53335">
    <property type="entry name" value="S-adenosyl-L-methionine-dependent methyltransferases"/>
    <property type="match status" value="1"/>
</dbReference>
<proteinExistence type="predicted"/>
<accession>A0A1F4WKW8</accession>
<dbReference type="Gene3D" id="3.40.50.150">
    <property type="entry name" value="Vaccinia Virus protein VP39"/>
    <property type="match status" value="1"/>
</dbReference>